<accession>A0ACD3ANW8</accession>
<sequence length="565" mass="63885">MDESPDTQMQETATFQALNNDFIVSCLCDTVKSSPRLSDQLPVLARISKTFFLPAVKAIWTEVRTLLPLVRTMPSDCWEVSSSQPENDNPIHHLRFTRPITVQDCERFRFYAPFIRRFYSFPRTPRGGTVIVNPNVFHFLSATFRKEYSSINLLPSLDFLSWVVTDDLEFPHFIMFLNPDLRHIILGIKGTLFVRLALISNIVSLCPSLESISLPHSEDPDAVVGISHIFTRFPRLRKLTIDAISNEALIELAQHPQLTNLLLGYIDTIEWDVVSPQLQAMMPNFQTLQTLRVSRAIESDCIRLFKTIHPPLRRIVLFLEGSPTGSSYSRILTTIRAGCPLPVNLTDLVIRSIADEADPNTVPVVPTLDPLVPVYLSPILGFTNLTDFDIRPFCFVDVDDAWIKQTTEALQKLKRFTLISESSEIGSNHIIKVTLGALVHFALNCPLLESLSLEFDATRPLLPNKVSRHPRLHGSSLTTMRVGHSPIISAYTVAAIFSDWFPKLDLIHPGKLDGEDLAAEVMWNEVLRLIPDIRDIRQQERVSFKRRLDTSEVVEQPSEAMDVDG</sequence>
<keyword evidence="2" id="KW-1185">Reference proteome</keyword>
<name>A0ACD3ANW8_9AGAR</name>
<evidence type="ECO:0000313" key="2">
    <source>
        <dbReference type="Proteomes" id="UP000308600"/>
    </source>
</evidence>
<proteinExistence type="predicted"/>
<dbReference type="EMBL" id="ML208376">
    <property type="protein sequence ID" value="TFK67408.1"/>
    <property type="molecule type" value="Genomic_DNA"/>
</dbReference>
<dbReference type="Proteomes" id="UP000308600">
    <property type="component" value="Unassembled WGS sequence"/>
</dbReference>
<reference evidence="1 2" key="1">
    <citation type="journal article" date="2019" name="Nat. Ecol. Evol.">
        <title>Megaphylogeny resolves global patterns of mushroom evolution.</title>
        <authorList>
            <person name="Varga T."/>
            <person name="Krizsan K."/>
            <person name="Foldi C."/>
            <person name="Dima B."/>
            <person name="Sanchez-Garcia M."/>
            <person name="Sanchez-Ramirez S."/>
            <person name="Szollosi G.J."/>
            <person name="Szarkandi J.G."/>
            <person name="Papp V."/>
            <person name="Albert L."/>
            <person name="Andreopoulos W."/>
            <person name="Angelini C."/>
            <person name="Antonin V."/>
            <person name="Barry K.W."/>
            <person name="Bougher N.L."/>
            <person name="Buchanan P."/>
            <person name="Buyck B."/>
            <person name="Bense V."/>
            <person name="Catcheside P."/>
            <person name="Chovatia M."/>
            <person name="Cooper J."/>
            <person name="Damon W."/>
            <person name="Desjardin D."/>
            <person name="Finy P."/>
            <person name="Geml J."/>
            <person name="Haridas S."/>
            <person name="Hughes K."/>
            <person name="Justo A."/>
            <person name="Karasinski D."/>
            <person name="Kautmanova I."/>
            <person name="Kiss B."/>
            <person name="Kocsube S."/>
            <person name="Kotiranta H."/>
            <person name="LaButti K.M."/>
            <person name="Lechner B.E."/>
            <person name="Liimatainen K."/>
            <person name="Lipzen A."/>
            <person name="Lukacs Z."/>
            <person name="Mihaltcheva S."/>
            <person name="Morgado L.N."/>
            <person name="Niskanen T."/>
            <person name="Noordeloos M.E."/>
            <person name="Ohm R.A."/>
            <person name="Ortiz-Santana B."/>
            <person name="Ovrebo C."/>
            <person name="Racz N."/>
            <person name="Riley R."/>
            <person name="Savchenko A."/>
            <person name="Shiryaev A."/>
            <person name="Soop K."/>
            <person name="Spirin V."/>
            <person name="Szebenyi C."/>
            <person name="Tomsovsky M."/>
            <person name="Tulloss R.E."/>
            <person name="Uehling J."/>
            <person name="Grigoriev I.V."/>
            <person name="Vagvolgyi C."/>
            <person name="Papp T."/>
            <person name="Martin F.M."/>
            <person name="Miettinen O."/>
            <person name="Hibbett D.S."/>
            <person name="Nagy L.G."/>
        </authorList>
    </citation>
    <scope>NUCLEOTIDE SEQUENCE [LARGE SCALE GENOMIC DNA]</scope>
    <source>
        <strain evidence="1 2">NL-1719</strain>
    </source>
</reference>
<gene>
    <name evidence="1" type="ORF">BDN72DRAFT_843015</name>
</gene>
<organism evidence="1 2">
    <name type="scientific">Pluteus cervinus</name>
    <dbReference type="NCBI Taxonomy" id="181527"/>
    <lineage>
        <taxon>Eukaryota</taxon>
        <taxon>Fungi</taxon>
        <taxon>Dikarya</taxon>
        <taxon>Basidiomycota</taxon>
        <taxon>Agaricomycotina</taxon>
        <taxon>Agaricomycetes</taxon>
        <taxon>Agaricomycetidae</taxon>
        <taxon>Agaricales</taxon>
        <taxon>Pluteineae</taxon>
        <taxon>Pluteaceae</taxon>
        <taxon>Pluteus</taxon>
    </lineage>
</organism>
<evidence type="ECO:0000313" key="1">
    <source>
        <dbReference type="EMBL" id="TFK67408.1"/>
    </source>
</evidence>
<protein>
    <submittedName>
        <fullName evidence="1">Uncharacterized protein</fullName>
    </submittedName>
</protein>